<organism evidence="2 3">
    <name type="scientific">Gryllus longicercus</name>
    <dbReference type="NCBI Taxonomy" id="2509291"/>
    <lineage>
        <taxon>Eukaryota</taxon>
        <taxon>Metazoa</taxon>
        <taxon>Ecdysozoa</taxon>
        <taxon>Arthropoda</taxon>
        <taxon>Hexapoda</taxon>
        <taxon>Insecta</taxon>
        <taxon>Pterygota</taxon>
        <taxon>Neoptera</taxon>
        <taxon>Polyneoptera</taxon>
        <taxon>Orthoptera</taxon>
        <taxon>Ensifera</taxon>
        <taxon>Gryllidea</taxon>
        <taxon>Grylloidea</taxon>
        <taxon>Gryllidae</taxon>
        <taxon>Gryllinae</taxon>
        <taxon>Gryllus</taxon>
    </lineage>
</organism>
<feature type="compositionally biased region" description="Polar residues" evidence="1">
    <location>
        <begin position="1"/>
        <end position="11"/>
    </location>
</feature>
<protein>
    <submittedName>
        <fullName evidence="2">Uncharacterized protein</fullName>
    </submittedName>
</protein>
<accession>A0AAN9V5R9</accession>
<evidence type="ECO:0000256" key="1">
    <source>
        <dbReference type="SAM" id="MobiDB-lite"/>
    </source>
</evidence>
<dbReference type="EMBL" id="JAZDUA010000661">
    <property type="protein sequence ID" value="KAK7790128.1"/>
    <property type="molecule type" value="Genomic_DNA"/>
</dbReference>
<sequence>MSTHSPAQLQSGHVPHVGVLTVDPDPGADHLGDHVQIPETDVIETFSYSPEI</sequence>
<feature type="region of interest" description="Disordered" evidence="1">
    <location>
        <begin position="1"/>
        <end position="34"/>
    </location>
</feature>
<evidence type="ECO:0000313" key="3">
    <source>
        <dbReference type="Proteomes" id="UP001378592"/>
    </source>
</evidence>
<comment type="caution">
    <text evidence="2">The sequence shown here is derived from an EMBL/GenBank/DDBJ whole genome shotgun (WGS) entry which is preliminary data.</text>
</comment>
<gene>
    <name evidence="2" type="ORF">R5R35_001175</name>
</gene>
<reference evidence="2 3" key="1">
    <citation type="submission" date="2024-03" db="EMBL/GenBank/DDBJ databases">
        <title>The genome assembly and annotation of the cricket Gryllus longicercus Weissman &amp; Gray.</title>
        <authorList>
            <person name="Szrajer S."/>
            <person name="Gray D."/>
            <person name="Ylla G."/>
        </authorList>
    </citation>
    <scope>NUCLEOTIDE SEQUENCE [LARGE SCALE GENOMIC DNA]</scope>
    <source>
        <strain evidence="2">DAG 2021-001</strain>
        <tissue evidence="2">Whole body minus gut</tissue>
    </source>
</reference>
<proteinExistence type="predicted"/>
<dbReference type="Proteomes" id="UP001378592">
    <property type="component" value="Unassembled WGS sequence"/>
</dbReference>
<keyword evidence="3" id="KW-1185">Reference proteome</keyword>
<dbReference type="AlphaFoldDB" id="A0AAN9V5R9"/>
<name>A0AAN9V5R9_9ORTH</name>
<evidence type="ECO:0000313" key="2">
    <source>
        <dbReference type="EMBL" id="KAK7790128.1"/>
    </source>
</evidence>